<evidence type="ECO:0000313" key="2">
    <source>
        <dbReference type="EMBL" id="KFO28535.1"/>
    </source>
</evidence>
<accession>A0A091DE33</accession>
<dbReference type="Proteomes" id="UP000028990">
    <property type="component" value="Unassembled WGS sequence"/>
</dbReference>
<proteinExistence type="predicted"/>
<feature type="region of interest" description="Disordered" evidence="1">
    <location>
        <begin position="1"/>
        <end position="28"/>
    </location>
</feature>
<gene>
    <name evidence="2" type="ORF">H920_10075</name>
</gene>
<name>A0A091DE33_FUKDA</name>
<sequence length="149" mass="15735">MPLALGSSPLPEKEPKAPCAPAVPRTVPCDLLPVLPSQMLPARPAFGQPPLTLPHYPEPDEVKLPAKLSVSKSLKDAEALPEGEDAGEGTRPEDEEDAAAPELSSDEAVEVEERSDAGDLLRASSPDVHALLEITEESDAVLVDRSDSD</sequence>
<dbReference type="EMBL" id="KN122754">
    <property type="protein sequence ID" value="KFO28535.1"/>
    <property type="molecule type" value="Genomic_DNA"/>
</dbReference>
<keyword evidence="3" id="KW-1185">Reference proteome</keyword>
<reference evidence="2 3" key="1">
    <citation type="submission" date="2013-11" db="EMBL/GenBank/DDBJ databases">
        <title>The Damaraland mole rat (Fukomys damarensis) genome and evolution of African mole rats.</title>
        <authorList>
            <person name="Gladyshev V.N."/>
            <person name="Fang X."/>
        </authorList>
    </citation>
    <scope>NUCLEOTIDE SEQUENCE [LARGE SCALE GENOMIC DNA]</scope>
    <source>
        <tissue evidence="2">Liver</tissue>
    </source>
</reference>
<protein>
    <submittedName>
        <fullName evidence="2">Polymerase I and transcript release factor</fullName>
    </submittedName>
</protein>
<evidence type="ECO:0000256" key="1">
    <source>
        <dbReference type="SAM" id="MobiDB-lite"/>
    </source>
</evidence>
<evidence type="ECO:0000313" key="3">
    <source>
        <dbReference type="Proteomes" id="UP000028990"/>
    </source>
</evidence>
<dbReference type="AlphaFoldDB" id="A0A091DE33"/>
<feature type="compositionally biased region" description="Acidic residues" evidence="1">
    <location>
        <begin position="79"/>
        <end position="110"/>
    </location>
</feature>
<organism evidence="2 3">
    <name type="scientific">Fukomys damarensis</name>
    <name type="common">Damaraland mole rat</name>
    <name type="synonym">Cryptomys damarensis</name>
    <dbReference type="NCBI Taxonomy" id="885580"/>
    <lineage>
        <taxon>Eukaryota</taxon>
        <taxon>Metazoa</taxon>
        <taxon>Chordata</taxon>
        <taxon>Craniata</taxon>
        <taxon>Vertebrata</taxon>
        <taxon>Euteleostomi</taxon>
        <taxon>Mammalia</taxon>
        <taxon>Eutheria</taxon>
        <taxon>Euarchontoglires</taxon>
        <taxon>Glires</taxon>
        <taxon>Rodentia</taxon>
        <taxon>Hystricomorpha</taxon>
        <taxon>Bathyergidae</taxon>
        <taxon>Fukomys</taxon>
    </lineage>
</organism>
<feature type="region of interest" description="Disordered" evidence="1">
    <location>
        <begin position="40"/>
        <end position="127"/>
    </location>
</feature>